<evidence type="ECO:0000313" key="2">
    <source>
        <dbReference type="Proteomes" id="UP000790377"/>
    </source>
</evidence>
<organism evidence="1 2">
    <name type="scientific">Hygrophoropsis aurantiaca</name>
    <dbReference type="NCBI Taxonomy" id="72124"/>
    <lineage>
        <taxon>Eukaryota</taxon>
        <taxon>Fungi</taxon>
        <taxon>Dikarya</taxon>
        <taxon>Basidiomycota</taxon>
        <taxon>Agaricomycotina</taxon>
        <taxon>Agaricomycetes</taxon>
        <taxon>Agaricomycetidae</taxon>
        <taxon>Boletales</taxon>
        <taxon>Coniophorineae</taxon>
        <taxon>Hygrophoropsidaceae</taxon>
        <taxon>Hygrophoropsis</taxon>
    </lineage>
</organism>
<gene>
    <name evidence="1" type="ORF">BJ138DRAFT_1146198</name>
</gene>
<accession>A0ACB8AJJ1</accession>
<proteinExistence type="predicted"/>
<protein>
    <submittedName>
        <fullName evidence="1">OPT oligopeptide transporter</fullName>
    </submittedName>
</protein>
<reference evidence="1" key="1">
    <citation type="journal article" date="2021" name="New Phytol.">
        <title>Evolutionary innovations through gain and loss of genes in the ectomycorrhizal Boletales.</title>
        <authorList>
            <person name="Wu G."/>
            <person name="Miyauchi S."/>
            <person name="Morin E."/>
            <person name="Kuo A."/>
            <person name="Drula E."/>
            <person name="Varga T."/>
            <person name="Kohler A."/>
            <person name="Feng B."/>
            <person name="Cao Y."/>
            <person name="Lipzen A."/>
            <person name="Daum C."/>
            <person name="Hundley H."/>
            <person name="Pangilinan J."/>
            <person name="Johnson J."/>
            <person name="Barry K."/>
            <person name="LaButti K."/>
            <person name="Ng V."/>
            <person name="Ahrendt S."/>
            <person name="Min B."/>
            <person name="Choi I.G."/>
            <person name="Park H."/>
            <person name="Plett J.M."/>
            <person name="Magnuson J."/>
            <person name="Spatafora J.W."/>
            <person name="Nagy L.G."/>
            <person name="Henrissat B."/>
            <person name="Grigoriev I.V."/>
            <person name="Yang Z.L."/>
            <person name="Xu J."/>
            <person name="Martin F.M."/>
        </authorList>
    </citation>
    <scope>NUCLEOTIDE SEQUENCE</scope>
    <source>
        <strain evidence="1">ATCC 28755</strain>
    </source>
</reference>
<dbReference type="EMBL" id="MU267631">
    <property type="protein sequence ID" value="KAH7913435.1"/>
    <property type="molecule type" value="Genomic_DNA"/>
</dbReference>
<name>A0ACB8AJJ1_9AGAM</name>
<keyword evidence="2" id="KW-1185">Reference proteome</keyword>
<comment type="caution">
    <text evidence="1">The sequence shown here is derived from an EMBL/GenBank/DDBJ whole genome shotgun (WGS) entry which is preliminary data.</text>
</comment>
<sequence length="803" mass="90109">MSVYEPASIVSVSMSMFELSGVGSSLAGSQKVAVDRESRYGSRFADIPSVASARPLSVASAIPIGHFDDPNFDEDDAIAGALDDDSPYPEVRSAVANTDDQTMPVSTFRSWVIGFTWAIIVPALNQFFYFRYPTVQITSIVAQLLSYPMGRCWARVMPDITVFGVAINPGPFTIKEHVLVTIMANVGYPAAYAIDIIAVQRIYYHQVFNFSYQWMIVQSTQLIGFSLGGILRRFLVQPPSMIWPANLVTCALFNTLHSAPVYAHTAGKRGSISRERFFVYVFFATCAWNIFPGYLFQALSYFSWVCWLVPDNVVVNQLFGYRSGLGMSLLTFDWAQISYIGTSPLATPWWAEANVLAGFIMFYWILTPILYYTNTWYAGYLPILSRSAFDNTGAKYNFTAILAPDNTLNVTAYEAYSPLFLSTTFAISYGLTFASITATVMHAILFFRKQIWVLSRRSRREQTDIHGHLMSKYHQVPEWWYLVVFVVMFSLGVISIRVWPTDFPVWGLVFSIVIASFYTIPIGMIQAITNQQVGLNVLTELVIGYAIPGRPVALMLFKSWGFVTLSQALRFTSDFKLGHYMKIPPRTMFWAQISAGMVAGTVQLGVQAWMFSNIPDICSSHQPSGFVCPNVQVFGTASIIWGLIGPARQFSSGQIYSSLKWFFLLGALCPIGAWVLSVKWPHSFIRYVNFPIIFAGTYLMPPATALNYVPWAIIGFAFQFIIRRRHFYWWMKYNYVLSAALDSGVAISIVLIFFFLQYPKDGTIGSTTIAKWWGNTVYMNTADGRDAAYLPIPDSGAFGPATW</sequence>
<dbReference type="Proteomes" id="UP000790377">
    <property type="component" value="Unassembled WGS sequence"/>
</dbReference>
<evidence type="ECO:0000313" key="1">
    <source>
        <dbReference type="EMBL" id="KAH7913435.1"/>
    </source>
</evidence>